<dbReference type="AlphaFoldDB" id="A0A8J6E7B5"/>
<dbReference type="EMBL" id="WNTK01063071">
    <property type="protein sequence ID" value="KAG9460508.1"/>
    <property type="molecule type" value="Genomic_DNA"/>
</dbReference>
<reference evidence="1" key="1">
    <citation type="thesis" date="2020" institute="ProQuest LLC" country="789 East Eisenhower Parkway, Ann Arbor, MI, USA">
        <title>Comparative Genomics and Chromosome Evolution.</title>
        <authorList>
            <person name="Mudd A.B."/>
        </authorList>
    </citation>
    <scope>NUCLEOTIDE SEQUENCE</scope>
    <source>
        <strain evidence="1">HN-11 Male</strain>
        <tissue evidence="1">Kidney and liver</tissue>
    </source>
</reference>
<comment type="caution">
    <text evidence="1">The sequence shown here is derived from an EMBL/GenBank/DDBJ whole genome shotgun (WGS) entry which is preliminary data.</text>
</comment>
<sequence>MITYVGVSYGHMRVMSSRSSGNALGEWKGSLRRRVSEGLSVSPCWMSISVLPLCAGLLAAPVSSKFAALKTMLSERSTKPWSAIFATAPLCCAMQPLSTGQKRSQLMHDYRRGRWRPYNGRSDHDYTLRSRGVACRSCGGGEDASFTTSRITDAV</sequence>
<organism evidence="1 2">
    <name type="scientific">Eleutherodactylus coqui</name>
    <name type="common">Puerto Rican coqui</name>
    <dbReference type="NCBI Taxonomy" id="57060"/>
    <lineage>
        <taxon>Eukaryota</taxon>
        <taxon>Metazoa</taxon>
        <taxon>Chordata</taxon>
        <taxon>Craniata</taxon>
        <taxon>Vertebrata</taxon>
        <taxon>Euteleostomi</taxon>
        <taxon>Amphibia</taxon>
        <taxon>Batrachia</taxon>
        <taxon>Anura</taxon>
        <taxon>Neobatrachia</taxon>
        <taxon>Hyloidea</taxon>
        <taxon>Eleutherodactylidae</taxon>
        <taxon>Eleutherodactylinae</taxon>
        <taxon>Eleutherodactylus</taxon>
        <taxon>Eleutherodactylus</taxon>
    </lineage>
</organism>
<protein>
    <submittedName>
        <fullName evidence="1">Uncharacterized protein</fullName>
    </submittedName>
</protein>
<evidence type="ECO:0000313" key="1">
    <source>
        <dbReference type="EMBL" id="KAG9460508.1"/>
    </source>
</evidence>
<accession>A0A8J6E7B5</accession>
<gene>
    <name evidence="1" type="ORF">GDO78_021384</name>
</gene>
<evidence type="ECO:0000313" key="2">
    <source>
        <dbReference type="Proteomes" id="UP000770717"/>
    </source>
</evidence>
<keyword evidence="2" id="KW-1185">Reference proteome</keyword>
<proteinExistence type="predicted"/>
<name>A0A8J6E7B5_ELECQ</name>
<dbReference type="Proteomes" id="UP000770717">
    <property type="component" value="Unassembled WGS sequence"/>
</dbReference>